<gene>
    <name evidence="3" type="ORF">GCM10007301_14820</name>
</gene>
<evidence type="ECO:0000256" key="1">
    <source>
        <dbReference type="SAM" id="MobiDB-lite"/>
    </source>
</evidence>
<keyword evidence="2" id="KW-0812">Transmembrane</keyword>
<evidence type="ECO:0000313" key="3">
    <source>
        <dbReference type="EMBL" id="GGF56239.1"/>
    </source>
</evidence>
<feature type="region of interest" description="Disordered" evidence="1">
    <location>
        <begin position="1"/>
        <end position="29"/>
    </location>
</feature>
<dbReference type="AlphaFoldDB" id="A0A917BTY9"/>
<dbReference type="Proteomes" id="UP000606044">
    <property type="component" value="Unassembled WGS sequence"/>
</dbReference>
<feature type="compositionally biased region" description="Basic and acidic residues" evidence="1">
    <location>
        <begin position="1"/>
        <end position="15"/>
    </location>
</feature>
<feature type="transmembrane region" description="Helical" evidence="2">
    <location>
        <begin position="40"/>
        <end position="61"/>
    </location>
</feature>
<comment type="caution">
    <text evidence="3">The sequence shown here is derived from an EMBL/GenBank/DDBJ whole genome shotgun (WGS) entry which is preliminary data.</text>
</comment>
<accession>A0A917BTY9</accession>
<evidence type="ECO:0000256" key="2">
    <source>
        <dbReference type="SAM" id="Phobius"/>
    </source>
</evidence>
<reference evidence="3" key="1">
    <citation type="journal article" date="2014" name="Int. J. Syst. Evol. Microbiol.">
        <title>Complete genome sequence of Corynebacterium casei LMG S-19264T (=DSM 44701T), isolated from a smear-ripened cheese.</title>
        <authorList>
            <consortium name="US DOE Joint Genome Institute (JGI-PGF)"/>
            <person name="Walter F."/>
            <person name="Albersmeier A."/>
            <person name="Kalinowski J."/>
            <person name="Ruckert C."/>
        </authorList>
    </citation>
    <scope>NUCLEOTIDE SEQUENCE</scope>
    <source>
        <strain evidence="3">CCM 7897</strain>
    </source>
</reference>
<proteinExistence type="predicted"/>
<organism evidence="3 4">
    <name type="scientific">Azorhizobium oxalatiphilum</name>
    <dbReference type="NCBI Taxonomy" id="980631"/>
    <lineage>
        <taxon>Bacteria</taxon>
        <taxon>Pseudomonadati</taxon>
        <taxon>Pseudomonadota</taxon>
        <taxon>Alphaproteobacteria</taxon>
        <taxon>Hyphomicrobiales</taxon>
        <taxon>Xanthobacteraceae</taxon>
        <taxon>Azorhizobium</taxon>
    </lineage>
</organism>
<keyword evidence="2" id="KW-0472">Membrane</keyword>
<evidence type="ECO:0000313" key="4">
    <source>
        <dbReference type="Proteomes" id="UP000606044"/>
    </source>
</evidence>
<name>A0A917BTY9_9HYPH</name>
<keyword evidence="4" id="KW-1185">Reference proteome</keyword>
<reference evidence="3" key="2">
    <citation type="submission" date="2020-09" db="EMBL/GenBank/DDBJ databases">
        <authorList>
            <person name="Sun Q."/>
            <person name="Sedlacek I."/>
        </authorList>
    </citation>
    <scope>NUCLEOTIDE SEQUENCE</scope>
    <source>
        <strain evidence="3">CCM 7897</strain>
    </source>
</reference>
<protein>
    <submittedName>
        <fullName evidence="3">Uncharacterized protein</fullName>
    </submittedName>
</protein>
<dbReference type="EMBL" id="BMCT01000001">
    <property type="protein sequence ID" value="GGF56239.1"/>
    <property type="molecule type" value="Genomic_DNA"/>
</dbReference>
<sequence length="66" mass="7285">MEFCREQARVTKKDAGPNGPYPLGDDEADWDRVERAGPSVALRIGLLLTGSLVLCAVYFWFASSTH</sequence>
<keyword evidence="2" id="KW-1133">Transmembrane helix</keyword>